<keyword evidence="2" id="KW-1185">Reference proteome</keyword>
<dbReference type="AlphaFoldDB" id="A0AAV4ZI57"/>
<proteinExistence type="predicted"/>
<dbReference type="RefSeq" id="WP_238229696.1">
    <property type="nucleotide sequence ID" value="NZ_BPQO01000004.1"/>
</dbReference>
<evidence type="ECO:0000313" key="2">
    <source>
        <dbReference type="Proteomes" id="UP001055247"/>
    </source>
</evidence>
<evidence type="ECO:0000313" key="1">
    <source>
        <dbReference type="EMBL" id="GJD87700.1"/>
    </source>
</evidence>
<gene>
    <name evidence="1" type="ORF">BHAOGJBA_1205</name>
</gene>
<reference evidence="1" key="1">
    <citation type="journal article" date="2016" name="Front. Microbiol.">
        <title>Genome Sequence of the Piezophilic, Mesophilic Sulfate-Reducing Bacterium Desulfovibrio indicus J2T.</title>
        <authorList>
            <person name="Cao J."/>
            <person name="Maignien L."/>
            <person name="Shao Z."/>
            <person name="Alain K."/>
            <person name="Jebbar M."/>
        </authorList>
    </citation>
    <scope>NUCLEOTIDE SEQUENCE</scope>
    <source>
        <strain evidence="1">DSM 16372</strain>
    </source>
</reference>
<sequence length="345" mass="37513">MKIEVAFEAYASAKLPGQRRFHDVRLACTTWVEVADVPTGPAVLRLTRPAGVPLEFRRHGDGLIRPFEMAHGSSARKGGPVMKAAGLAEIALTAAGPFNPFVVGLGLRSWSGNGPDYWGRRSLLDGDRASFAAVERSDEDVCRALVARNAALLALVDGQIWRRSAEPLYAIGHKTYEDSQAGRMTAWVEIDDEGSGIKEIGRHFRADDLVDVLSAVLPDGEWDAEDPATFADRFLNVVEVLDPSVLRHAYDQFPALKRALRWTIESVGRDLADLPSAAIVEWTRVRDLLPDVASGRDFAEAACRLAEALAAAGSAEPAESIRKAVDLWRLSPVVESTRPAIGPRT</sequence>
<organism evidence="1 2">
    <name type="scientific">Methylobacterium hispanicum</name>
    <dbReference type="NCBI Taxonomy" id="270350"/>
    <lineage>
        <taxon>Bacteria</taxon>
        <taxon>Pseudomonadati</taxon>
        <taxon>Pseudomonadota</taxon>
        <taxon>Alphaproteobacteria</taxon>
        <taxon>Hyphomicrobiales</taxon>
        <taxon>Methylobacteriaceae</taxon>
        <taxon>Methylobacterium</taxon>
    </lineage>
</organism>
<comment type="caution">
    <text evidence="1">The sequence shown here is derived from an EMBL/GenBank/DDBJ whole genome shotgun (WGS) entry which is preliminary data.</text>
</comment>
<name>A0AAV4ZI57_9HYPH</name>
<dbReference type="EMBL" id="BPQO01000004">
    <property type="protein sequence ID" value="GJD87700.1"/>
    <property type="molecule type" value="Genomic_DNA"/>
</dbReference>
<dbReference type="Proteomes" id="UP001055247">
    <property type="component" value="Unassembled WGS sequence"/>
</dbReference>
<protein>
    <submittedName>
        <fullName evidence="1">Uncharacterized protein</fullName>
    </submittedName>
</protein>
<accession>A0AAV4ZI57</accession>
<reference evidence="1" key="2">
    <citation type="submission" date="2021-08" db="EMBL/GenBank/DDBJ databases">
        <authorList>
            <person name="Tani A."/>
            <person name="Ola A."/>
            <person name="Ogura Y."/>
            <person name="Katsura K."/>
            <person name="Hayashi T."/>
        </authorList>
    </citation>
    <scope>NUCLEOTIDE SEQUENCE</scope>
    <source>
        <strain evidence="1">DSM 16372</strain>
    </source>
</reference>